<feature type="region of interest" description="Disordered" evidence="5">
    <location>
        <begin position="1594"/>
        <end position="1613"/>
    </location>
</feature>
<dbReference type="GO" id="GO:0043248">
    <property type="term" value="P:proteasome assembly"/>
    <property type="evidence" value="ECO:0007669"/>
    <property type="project" value="InterPro"/>
</dbReference>
<dbReference type="Gene3D" id="1.25.10.10">
    <property type="entry name" value="Leucine-rich Repeat Variant"/>
    <property type="match status" value="3"/>
</dbReference>
<dbReference type="Proteomes" id="UP000275408">
    <property type="component" value="Unassembled WGS sequence"/>
</dbReference>
<sequence>MATPASGKDELELLERVFLRVASAESDDQLEKTVKTFLCPLLLKVSSPHQEVKNKVMTILTHLNKRLKSRPQIQLPVDSLLSQYQDKTVPAFVINFDMIYLRMGYPRLTLAKQAELAPQLMKCIQDKPQPQQDCLLQLVLPVLGHLKVPDSIEGRQKMFQFTEKSVVSQILKDFLLDVLLMPYSTTKRKPRVVTIGSASSQSSESNAAAEESDQSSNTTPATPSSEAPPGLSLAAVKRVTGDIPLEPNKLEQMLGIFQGTTPVAGATNQAAQIPPDQKRSPAGIRLKQRIYPYLLRSRRAADQFPACLQIIFDSLFGKELNSKLRVYAVQFVHHICLWSSEKVMNMMGPVLLGGMTKLINEDKQDPNLKRLAYTAIGKLAKRLPQLFCKDVALIQRLFQALCQEESDSRLAVQEALSMMAPSYKKADATILALIESLILSYVEQETHQARLVAVQFANAVFPRTHVSSRYVCMLAVADVKDDVKEEARRGLRGARVADKTLKEVSGGTEGELPSFAEMVSFVAQKSLERLRSKNCYTAGTTALPFAPPVFSQVLLYLQKCLEYAAGVTEEDRIKNCILPSVAQYVEKLLADVIVEDFQSSAVGKYIELVKQALQSIGGSDLHAVALCCLLQSFTFSSREDARQYAGQLLAVVTCTMGEESFTNVIKELSAALDSELFEMQLGSASTLGFVIARHLYQEALKSAGKQNLVLEDMEVDDSGNVASVATKEELVTSSVEKLVKLLNSRNALISCSACHAIGEIGRNGPLPLPAGLEKMEQDVATGPAATEDHVSKLSVVEKLLDTLENSKENKVKEHAAHALGFLMVGDENFPHHEKLIDGLCEAAKIRQVEVQFTIGEALSCAGAGRTSQVALDPWVVEQLASTACDKTDEIMQELTEKIINKYATSPTPYVRQASCIWLLSLVKYSGNHKVVQANLKEIQMVFMNMLTETDDLTQEVASKGLGLVYEHGDGESKKELVSLLVDTLTNGRRSVQHVTGETKFSEGSGVSTYKELCSIASDLNQPDLVYKFMHLANQNALWNSRKGATFGFSSIAAHSREQLEPYLPKIVPKLFRYQYDPNMKIQQAMTSIWAALVPETKKTVDKYVNEILEDLKTSLESNIWRVRQSSCMALSDLLSGRSVEDMLESLPKLWELCFRARDDIKESVRQAAEVACRTLSKVSIRVCDVNQGKLGETAIALVLPTLLHKGVANSADEVRSVSLSTIVKISKNAGALLKPHIPLLVIALLESLSGLEDQSMNYLSLQLHKSEDVQEKCVQYVDETVLPELVPRLSDLLRTGIGLGTKAGCASFVVSLAMQCPQELIPWAAKLLNALSSGLSDRSASVRKSYATAIGHLVKVAKDSTVEKILDKINKWYFEKEDEGLRLACGIALQAVSRYSPDVLKRHAAKALPAVFFAMHGKKATASSSSSSNDSLWEEIWLENTPGTEAGIRLYLDEIVSITCPALTSQSWATRAQAAVTISAVAQKLGSSLCQPNLGKLLSSLVSGLSGRTWTGKESLLSAVSCVCIKCRKSIQDSSPRVDPDIEEVLDSIFKECKKENPTYKRAALKCFGEIVQEYSIDRFQQLSELLFPIIAPEPKEEEEGEEENGDEEEKDKKVDQEFLVCSFECLGQAWPKNSTDSQDKHGERFCSILTAALTSNTWKVQVVVLAAIKLFIERMNWVNGTPDGSGEESIERITMLRNTLGQFVPPVCECLEVKKYAAVRLGSVEVLETMHSALQGHIRLSLLTEELKELILDSLKYVYSDKEPNIRDKALELKNKFLSLGFSGS</sequence>
<dbReference type="Pfam" id="PF24492">
    <property type="entry name" value="HEAT_ECM29"/>
    <property type="match status" value="2"/>
</dbReference>
<reference evidence="9 10" key="1">
    <citation type="journal article" date="2018" name="Sci. Rep.">
        <title>Comparative analysis of the Pocillopora damicornis genome highlights role of immune system in coral evolution.</title>
        <authorList>
            <person name="Cunning R."/>
            <person name="Bay R.A."/>
            <person name="Gillette P."/>
            <person name="Baker A.C."/>
            <person name="Traylor-Knowles N."/>
        </authorList>
    </citation>
    <scope>NUCLEOTIDE SEQUENCE [LARGE SCALE GENOMIC DNA]</scope>
    <source>
        <strain evidence="9">RSMAS</strain>
        <tissue evidence="9">Whole animal</tissue>
    </source>
</reference>
<dbReference type="PANTHER" id="PTHR23346">
    <property type="entry name" value="TRANSLATIONAL ACTIVATOR GCN1-RELATED"/>
    <property type="match status" value="1"/>
</dbReference>
<accession>A0A3M6T6X5</accession>
<dbReference type="InterPro" id="IPR016024">
    <property type="entry name" value="ARM-type_fold"/>
</dbReference>
<evidence type="ECO:0000259" key="7">
    <source>
        <dbReference type="Pfam" id="PF23702"/>
    </source>
</evidence>
<keyword evidence="3" id="KW-0677">Repeat</keyword>
<dbReference type="Pfam" id="PF23702">
    <property type="entry name" value="ARM_ECM29"/>
    <property type="match status" value="1"/>
</dbReference>
<dbReference type="InterPro" id="IPR011989">
    <property type="entry name" value="ARM-like"/>
</dbReference>
<dbReference type="InterPro" id="IPR055444">
    <property type="entry name" value="ARM_ECM29"/>
</dbReference>
<dbReference type="OrthoDB" id="16066at2759"/>
<comment type="subcellular location">
    <subcellularLocation>
        <location evidence="1">Cytoplasm</location>
    </subcellularLocation>
</comment>
<dbReference type="SUPFAM" id="SSF48371">
    <property type="entry name" value="ARM repeat"/>
    <property type="match status" value="3"/>
</dbReference>
<evidence type="ECO:0000256" key="4">
    <source>
        <dbReference type="ARBA" id="ARBA00022942"/>
    </source>
</evidence>
<dbReference type="EMBL" id="RCHS01004191">
    <property type="protein sequence ID" value="RMX37101.1"/>
    <property type="molecule type" value="Genomic_DNA"/>
</dbReference>
<feature type="domain" description="Proteasome adapter and scaffold protein ECM29 HEAT-repeat" evidence="8">
    <location>
        <begin position="1271"/>
        <end position="1374"/>
    </location>
</feature>
<dbReference type="InterPro" id="IPR024372">
    <property type="entry name" value="Ecm29_N"/>
</dbReference>
<keyword evidence="10" id="KW-1185">Reference proteome</keyword>
<evidence type="ECO:0000256" key="1">
    <source>
        <dbReference type="ARBA" id="ARBA00004496"/>
    </source>
</evidence>
<gene>
    <name evidence="9" type="ORF">pdam_00016600</name>
</gene>
<keyword evidence="2" id="KW-0963">Cytoplasm</keyword>
<feature type="compositionally biased region" description="Low complexity" evidence="5">
    <location>
        <begin position="197"/>
        <end position="229"/>
    </location>
</feature>
<dbReference type="GO" id="GO:0005634">
    <property type="term" value="C:nucleus"/>
    <property type="evidence" value="ECO:0007669"/>
    <property type="project" value="TreeGrafter"/>
</dbReference>
<evidence type="ECO:0000313" key="10">
    <source>
        <dbReference type="Proteomes" id="UP000275408"/>
    </source>
</evidence>
<evidence type="ECO:0008006" key="11">
    <source>
        <dbReference type="Google" id="ProtNLM"/>
    </source>
</evidence>
<protein>
    <recommendedName>
        <fullName evidence="11">TOG domain-containing protein</fullName>
    </recommendedName>
</protein>
<evidence type="ECO:0000256" key="2">
    <source>
        <dbReference type="ARBA" id="ARBA00022490"/>
    </source>
</evidence>
<dbReference type="GO" id="GO:0000502">
    <property type="term" value="C:proteasome complex"/>
    <property type="evidence" value="ECO:0007669"/>
    <property type="project" value="UniProtKB-KW"/>
</dbReference>
<evidence type="ECO:0000256" key="3">
    <source>
        <dbReference type="ARBA" id="ARBA00022737"/>
    </source>
</evidence>
<proteinExistence type="predicted"/>
<evidence type="ECO:0000313" key="9">
    <source>
        <dbReference type="EMBL" id="RMX37101.1"/>
    </source>
</evidence>
<comment type="caution">
    <text evidence="9">The sequence shown here is derived from an EMBL/GenBank/DDBJ whole genome shotgun (WGS) entry which is preliminary data.</text>
</comment>
<evidence type="ECO:0000259" key="8">
    <source>
        <dbReference type="Pfam" id="PF24492"/>
    </source>
</evidence>
<evidence type="ECO:0000259" key="6">
    <source>
        <dbReference type="Pfam" id="PF13001"/>
    </source>
</evidence>
<evidence type="ECO:0000256" key="5">
    <source>
        <dbReference type="SAM" id="MobiDB-lite"/>
    </source>
</evidence>
<dbReference type="GO" id="GO:0036503">
    <property type="term" value="P:ERAD pathway"/>
    <property type="evidence" value="ECO:0007669"/>
    <property type="project" value="TreeGrafter"/>
</dbReference>
<feature type="domain" description="ECM29 ARM-like repeats" evidence="7">
    <location>
        <begin position="579"/>
        <end position="760"/>
    </location>
</feature>
<dbReference type="GO" id="GO:0060090">
    <property type="term" value="F:molecular adaptor activity"/>
    <property type="evidence" value="ECO:0007669"/>
    <property type="project" value="InterPro"/>
</dbReference>
<organism evidence="9 10">
    <name type="scientific">Pocillopora damicornis</name>
    <name type="common">Cauliflower coral</name>
    <name type="synonym">Millepora damicornis</name>
    <dbReference type="NCBI Taxonomy" id="46731"/>
    <lineage>
        <taxon>Eukaryota</taxon>
        <taxon>Metazoa</taxon>
        <taxon>Cnidaria</taxon>
        <taxon>Anthozoa</taxon>
        <taxon>Hexacorallia</taxon>
        <taxon>Scleractinia</taxon>
        <taxon>Astrocoeniina</taxon>
        <taxon>Pocilloporidae</taxon>
        <taxon>Pocillopora</taxon>
    </lineage>
</organism>
<feature type="domain" description="Proteasome adapter and scaffold protein ECM29 HEAT-repeat" evidence="8">
    <location>
        <begin position="1233"/>
        <end position="1267"/>
    </location>
</feature>
<feature type="domain" description="Proteasome component Ecm29 N-terminal" evidence="6">
    <location>
        <begin position="14"/>
        <end position="249"/>
    </location>
</feature>
<feature type="domain" description="Proteasome component Ecm29 N-terminal" evidence="6">
    <location>
        <begin position="251"/>
        <end position="475"/>
    </location>
</feature>
<dbReference type="InterPro" id="IPR055443">
    <property type="entry name" value="HEAT_ECM29"/>
</dbReference>
<dbReference type="GO" id="GO:0005737">
    <property type="term" value="C:cytoplasm"/>
    <property type="evidence" value="ECO:0007669"/>
    <property type="project" value="UniProtKB-SubCell"/>
</dbReference>
<dbReference type="Pfam" id="PF23731">
    <property type="entry name" value="ARM_ECM29_C"/>
    <property type="match status" value="1"/>
</dbReference>
<feature type="region of interest" description="Disordered" evidence="5">
    <location>
        <begin position="194"/>
        <end position="230"/>
    </location>
</feature>
<dbReference type="Pfam" id="PF13001">
    <property type="entry name" value="ECM29_N"/>
    <property type="match status" value="2"/>
</dbReference>
<feature type="compositionally biased region" description="Acidic residues" evidence="5">
    <location>
        <begin position="1596"/>
        <end position="1610"/>
    </location>
</feature>
<keyword evidence="4" id="KW-0647">Proteasome</keyword>
<name>A0A3M6T6X5_POCDA</name>
<dbReference type="STRING" id="46731.A0A3M6T6X5"/>
<dbReference type="PANTHER" id="PTHR23346:SF19">
    <property type="entry name" value="PROTEASOME ADAPTER AND SCAFFOLD PROTEIN ECM29"/>
    <property type="match status" value="1"/>
</dbReference>